<evidence type="ECO:0000256" key="8">
    <source>
        <dbReference type="ARBA" id="ARBA00022813"/>
    </source>
</evidence>
<dbReference type="EMBL" id="AP014924">
    <property type="protein sequence ID" value="BAS27100.1"/>
    <property type="molecule type" value="Genomic_DNA"/>
</dbReference>
<evidence type="ECO:0000256" key="1">
    <source>
        <dbReference type="ARBA" id="ARBA00004496"/>
    </source>
</evidence>
<dbReference type="InterPro" id="IPR002813">
    <property type="entry name" value="Arg_biosynth_ArgJ"/>
</dbReference>
<keyword evidence="13" id="KW-1185">Reference proteome</keyword>
<comment type="pathway">
    <text evidence="11">Amino-acid biosynthesis; L-arginine biosynthesis; L-ornithine and N-acetyl-L-glutamate from L-glutamate and N(2)-acetyl-L-ornithine (cyclic): step 1/1.</text>
</comment>
<dbReference type="PANTHER" id="PTHR23100">
    <property type="entry name" value="ARGININE BIOSYNTHESIS BIFUNCTIONAL PROTEIN ARGJ"/>
    <property type="match status" value="1"/>
</dbReference>
<comment type="subcellular location">
    <subcellularLocation>
        <location evidence="1 11">Cytoplasm</location>
    </subcellularLocation>
</comment>
<evidence type="ECO:0000256" key="10">
    <source>
        <dbReference type="ARBA" id="ARBA00023315"/>
    </source>
</evidence>
<feature type="binding site" evidence="11">
    <location>
        <position position="400"/>
    </location>
    <ligand>
        <name>substrate</name>
    </ligand>
</feature>
<dbReference type="FunFam" id="3.10.20.340:FF:000003">
    <property type="entry name" value="Arginine biosynthesis bifunctional protein ArgJ"/>
    <property type="match status" value="1"/>
</dbReference>
<feature type="binding site" evidence="11">
    <location>
        <position position="194"/>
    </location>
    <ligand>
        <name>substrate</name>
    </ligand>
</feature>
<evidence type="ECO:0000256" key="2">
    <source>
        <dbReference type="ARBA" id="ARBA00006774"/>
    </source>
</evidence>
<proteinExistence type="inferred from homology"/>
<reference evidence="13" key="2">
    <citation type="journal article" date="2016" name="Int. J. Syst. Evol. Microbiol.">
        <title>Complete genome sequence and cell structure of Limnochorda pilosa, a Gram-negative spore-former within the phylum Firmicutes.</title>
        <authorList>
            <person name="Watanabe M."/>
            <person name="Kojima H."/>
            <person name="Fukui M."/>
        </authorList>
    </citation>
    <scope>NUCLEOTIDE SEQUENCE [LARGE SCALE GENOMIC DNA]</scope>
    <source>
        <strain evidence="13">HC45</strain>
    </source>
</reference>
<dbReference type="GO" id="GO:0005737">
    <property type="term" value="C:cytoplasm"/>
    <property type="evidence" value="ECO:0007669"/>
    <property type="project" value="UniProtKB-SubCell"/>
</dbReference>
<protein>
    <recommendedName>
        <fullName evidence="11">Arginine biosynthesis bifunctional protein ArgJ</fullName>
    </recommendedName>
    <domain>
        <recommendedName>
            <fullName evidence="11">Glutamate N-acetyltransferase</fullName>
            <ecNumber evidence="11">2.3.1.35</ecNumber>
        </recommendedName>
        <alternativeName>
            <fullName evidence="11">Ornithine acetyltransferase</fullName>
            <shortName evidence="11">OATase</shortName>
        </alternativeName>
        <alternativeName>
            <fullName evidence="11">Ornithine transacetylase</fullName>
        </alternativeName>
    </domain>
    <domain>
        <recommendedName>
            <fullName evidence="11">Amino-acid acetyltransferase</fullName>
            <ecNumber evidence="11">2.3.1.1</ecNumber>
        </recommendedName>
        <alternativeName>
            <fullName evidence="11">N-acetylglutamate synthase</fullName>
            <shortName evidence="11">AGSase</shortName>
        </alternativeName>
    </domain>
    <component>
        <recommendedName>
            <fullName evidence="11">Arginine biosynthesis bifunctional protein ArgJ alpha chain</fullName>
        </recommendedName>
    </component>
    <component>
        <recommendedName>
            <fullName evidence="11">Arginine biosynthesis bifunctional protein ArgJ beta chain</fullName>
        </recommendedName>
    </component>
</protein>
<keyword evidence="10 11" id="KW-0012">Acyltransferase</keyword>
<dbReference type="Gene3D" id="3.60.70.12">
    <property type="entry name" value="L-amino peptidase D-ALA esterase/amidase"/>
    <property type="match status" value="1"/>
</dbReference>
<evidence type="ECO:0000256" key="6">
    <source>
        <dbReference type="ARBA" id="ARBA00022605"/>
    </source>
</evidence>
<feature type="site" description="Involved in the stabilization of negative charge on the oxyanion by the formation of the oxyanion hole" evidence="11">
    <location>
        <position position="120"/>
    </location>
</feature>
<organism evidence="12 13">
    <name type="scientific">Limnochorda pilosa</name>
    <dbReference type="NCBI Taxonomy" id="1555112"/>
    <lineage>
        <taxon>Bacteria</taxon>
        <taxon>Bacillati</taxon>
        <taxon>Bacillota</taxon>
        <taxon>Limnochordia</taxon>
        <taxon>Limnochordales</taxon>
        <taxon>Limnochordaceae</taxon>
        <taxon>Limnochorda</taxon>
    </lineage>
</organism>
<feature type="binding site" evidence="11">
    <location>
        <position position="278"/>
    </location>
    <ligand>
        <name>substrate</name>
    </ligand>
</feature>
<keyword evidence="7 11" id="KW-0808">Transferase</keyword>
<feature type="binding site" evidence="11">
    <location>
        <position position="157"/>
    </location>
    <ligand>
        <name>substrate</name>
    </ligand>
</feature>
<dbReference type="PANTHER" id="PTHR23100:SF0">
    <property type="entry name" value="ARGININE BIOSYNTHESIS BIFUNCTIONAL PROTEIN ARGJ, MITOCHONDRIAL"/>
    <property type="match status" value="1"/>
</dbReference>
<dbReference type="InterPro" id="IPR042195">
    <property type="entry name" value="ArgJ_beta_C"/>
</dbReference>
<dbReference type="EC" id="2.3.1.1" evidence="11"/>
<comment type="catalytic activity">
    <reaction evidence="11">
        <text>N(2)-acetyl-L-ornithine + L-glutamate = N-acetyl-L-glutamate + L-ornithine</text>
        <dbReference type="Rhea" id="RHEA:15349"/>
        <dbReference type="ChEBI" id="CHEBI:29985"/>
        <dbReference type="ChEBI" id="CHEBI:44337"/>
        <dbReference type="ChEBI" id="CHEBI:46911"/>
        <dbReference type="ChEBI" id="CHEBI:57805"/>
        <dbReference type="EC" id="2.3.1.35"/>
    </reaction>
</comment>
<evidence type="ECO:0000256" key="4">
    <source>
        <dbReference type="ARBA" id="ARBA00022490"/>
    </source>
</evidence>
<comment type="subunit">
    <text evidence="3 11">Heterotetramer of two alpha and two beta chains.</text>
</comment>
<comment type="function">
    <text evidence="11">Catalyzes two activities which are involved in the cyclic version of arginine biosynthesis: the synthesis of N-acetylglutamate from glutamate and acetyl-CoA as the acetyl donor, and of ornithine by transacetylation between N(2)-acetylornithine and glutamate.</text>
</comment>
<reference evidence="13" key="1">
    <citation type="submission" date="2015-07" db="EMBL/GenBank/DDBJ databases">
        <title>Complete genome sequence and phylogenetic analysis of Limnochorda pilosa.</title>
        <authorList>
            <person name="Watanabe M."/>
            <person name="Kojima H."/>
            <person name="Fukui M."/>
        </authorList>
    </citation>
    <scope>NUCLEOTIDE SEQUENCE [LARGE SCALE GENOMIC DNA]</scope>
    <source>
        <strain evidence="13">HC45</strain>
    </source>
</reference>
<evidence type="ECO:0000313" key="13">
    <source>
        <dbReference type="Proteomes" id="UP000065807"/>
    </source>
</evidence>
<dbReference type="PATRIC" id="fig|1555112.3.peg.1290"/>
<dbReference type="STRING" id="1555112.LIP_1243"/>
<dbReference type="NCBIfam" id="NF003802">
    <property type="entry name" value="PRK05388.1"/>
    <property type="match status" value="1"/>
</dbReference>
<comment type="pathway">
    <text evidence="11">Amino-acid biosynthesis; L-arginine biosynthesis; N(2)-acetyl-L-ornithine from L-glutamate: step 1/4.</text>
</comment>
<dbReference type="GO" id="GO:0006526">
    <property type="term" value="P:L-arginine biosynthetic process"/>
    <property type="evidence" value="ECO:0007669"/>
    <property type="project" value="UniProtKB-UniRule"/>
</dbReference>
<dbReference type="Gene3D" id="3.10.20.340">
    <property type="entry name" value="ArgJ beta chain, C-terminal domain"/>
    <property type="match status" value="1"/>
</dbReference>
<dbReference type="UniPathway" id="UPA00068">
    <property type="reaction ID" value="UER00106"/>
</dbReference>
<evidence type="ECO:0000313" key="12">
    <source>
        <dbReference type="EMBL" id="BAS27100.1"/>
    </source>
</evidence>
<feature type="site" description="Involved in the stabilization of negative charge on the oxyanion by the formation of the oxyanion hole" evidence="11">
    <location>
        <position position="121"/>
    </location>
</feature>
<dbReference type="GO" id="GO:0006592">
    <property type="term" value="P:ornithine biosynthetic process"/>
    <property type="evidence" value="ECO:0007669"/>
    <property type="project" value="TreeGrafter"/>
</dbReference>
<dbReference type="FunFam" id="3.60.70.12:FF:000001">
    <property type="entry name" value="Arginine biosynthesis bifunctional protein ArgJ, chloroplastic"/>
    <property type="match status" value="1"/>
</dbReference>
<keyword evidence="4 11" id="KW-0963">Cytoplasm</keyword>
<dbReference type="KEGG" id="lpil:LIP_1243"/>
<dbReference type="GO" id="GO:0004358">
    <property type="term" value="F:L-glutamate N-acetyltransferase activity, acting on acetyl-L-ornithine as donor"/>
    <property type="evidence" value="ECO:0007669"/>
    <property type="project" value="UniProtKB-UniRule"/>
</dbReference>
<keyword evidence="5 11" id="KW-0055">Arginine biosynthesis</keyword>
<feature type="active site" description="Nucleophile" evidence="11">
    <location>
        <position position="194"/>
    </location>
</feature>
<feature type="site" description="Cleavage; by autolysis" evidence="11">
    <location>
        <begin position="193"/>
        <end position="194"/>
    </location>
</feature>
<dbReference type="Pfam" id="PF01960">
    <property type="entry name" value="ArgJ"/>
    <property type="match status" value="1"/>
</dbReference>
<feature type="chain" id="PRO_5023448170" description="Arginine biosynthesis bifunctional protein ArgJ alpha chain" evidence="11">
    <location>
        <begin position="1"/>
        <end position="193"/>
    </location>
</feature>
<evidence type="ECO:0000256" key="7">
    <source>
        <dbReference type="ARBA" id="ARBA00022679"/>
    </source>
</evidence>
<dbReference type="OrthoDB" id="9804242at2"/>
<keyword evidence="9 11" id="KW-0511">Multifunctional enzyme</keyword>
<evidence type="ECO:0000256" key="9">
    <source>
        <dbReference type="ARBA" id="ARBA00023268"/>
    </source>
</evidence>
<dbReference type="Proteomes" id="UP000065807">
    <property type="component" value="Chromosome"/>
</dbReference>
<comment type="catalytic activity">
    <reaction evidence="11">
        <text>L-glutamate + acetyl-CoA = N-acetyl-L-glutamate + CoA + H(+)</text>
        <dbReference type="Rhea" id="RHEA:24292"/>
        <dbReference type="ChEBI" id="CHEBI:15378"/>
        <dbReference type="ChEBI" id="CHEBI:29985"/>
        <dbReference type="ChEBI" id="CHEBI:44337"/>
        <dbReference type="ChEBI" id="CHEBI:57287"/>
        <dbReference type="ChEBI" id="CHEBI:57288"/>
        <dbReference type="EC" id="2.3.1.1"/>
    </reaction>
</comment>
<evidence type="ECO:0000256" key="3">
    <source>
        <dbReference type="ARBA" id="ARBA00011475"/>
    </source>
</evidence>
<keyword evidence="8 11" id="KW-0068">Autocatalytic cleavage</keyword>
<dbReference type="AlphaFoldDB" id="A0A0K2SJ35"/>
<feature type="chain" id="PRO_5023448171" description="Arginine biosynthesis bifunctional protein ArgJ beta chain" evidence="11">
    <location>
        <begin position="194"/>
        <end position="405"/>
    </location>
</feature>
<evidence type="ECO:0000256" key="5">
    <source>
        <dbReference type="ARBA" id="ARBA00022571"/>
    </source>
</evidence>
<gene>
    <name evidence="11" type="primary">argJ</name>
    <name evidence="12" type="ORF">LIP_1243</name>
</gene>
<keyword evidence="6 11" id="KW-0028">Amino-acid biosynthesis</keyword>
<feature type="binding site" evidence="11">
    <location>
        <position position="405"/>
    </location>
    <ligand>
        <name>substrate</name>
    </ligand>
</feature>
<dbReference type="SUPFAM" id="SSF56266">
    <property type="entry name" value="DmpA/ArgJ-like"/>
    <property type="match status" value="1"/>
</dbReference>
<dbReference type="CDD" id="cd02152">
    <property type="entry name" value="OAT"/>
    <property type="match status" value="1"/>
</dbReference>
<name>A0A0K2SJ35_LIMPI</name>
<dbReference type="InterPro" id="IPR016117">
    <property type="entry name" value="ArgJ-like_dom_sf"/>
</dbReference>
<dbReference type="GO" id="GO:0004042">
    <property type="term" value="F:L-glutamate N-acetyltransferase activity"/>
    <property type="evidence" value="ECO:0007669"/>
    <property type="project" value="UniProtKB-UniRule"/>
</dbReference>
<evidence type="ECO:0000256" key="11">
    <source>
        <dbReference type="HAMAP-Rule" id="MF_01106"/>
    </source>
</evidence>
<dbReference type="NCBIfam" id="TIGR00120">
    <property type="entry name" value="ArgJ"/>
    <property type="match status" value="1"/>
</dbReference>
<comment type="similarity">
    <text evidence="2 11">Belongs to the ArgJ family.</text>
</comment>
<dbReference type="EC" id="2.3.1.35" evidence="11"/>
<dbReference type="HAMAP" id="MF_01106">
    <property type="entry name" value="ArgJ"/>
    <property type="match status" value="1"/>
</dbReference>
<feature type="binding site" evidence="11">
    <location>
        <position position="183"/>
    </location>
    <ligand>
        <name>substrate</name>
    </ligand>
</feature>
<accession>A0A0K2SJ35</accession>
<sequence length="405" mass="41729">MLESPSEPRPVPGGLDAVRGIQAAGVHCGIKGRNPDLAVVVTHPPAVAAGTFTTNRVQAAPVVVSREHLARGGLVRAIVVNSGIANACTGEQGLADARRMAAVLAERLGAAPQEVLVASTGVIGQSLPMEKVEAGIQAAVEQVRAGGGADAARAICTTDTRIKQAAVKVSLRGGTVRVGGMAKGSGMIHPNMATMLAFVATDAAVEREWLEERWRRSVAASYNRITVDGDTSTNDMALVLANGASGVRPDGPGEEALLGEALDQVNLELARMIAADGEGASHLMVVRVTGAASPEEADRCARTIAASPLVKTAVAGRDPNWGRILAAAGRSGVTLDPSRLDLWIGGVQVAAGGAGRKGAEEAARARMEPFEVEIRLDLGSGPHEGLAFGCDLTEGYVRINAEYRS</sequence>